<accession>A0A9P8TC95</accession>
<feature type="compositionally biased region" description="Polar residues" evidence="9">
    <location>
        <begin position="21"/>
        <end position="35"/>
    </location>
</feature>
<feature type="compositionally biased region" description="Acidic residues" evidence="9">
    <location>
        <begin position="321"/>
        <end position="337"/>
    </location>
</feature>
<comment type="caution">
    <text evidence="10">The sequence shown here is derived from an EMBL/GenBank/DDBJ whole genome shotgun (WGS) entry which is preliminary data.</text>
</comment>
<sequence length="355" mass="39093">MGTIDLKIEEDNKQIKKDNKMIQTSPQEPVGSINNLKELKPETISNVEETKPQSNEPRTPPLNPTLQNAEFESPTETFTQLPPLTPSLNSTSKFRLSNAPLTPFSNNNNTTKIAVSPLKSPSSFDTDLEESQKPPIRQISSALKTRLSYAFIKYQKGWTNQSLDELEKNLDADVDLDEPFPVNKQSTSGNLFLQSSPFNKNGKSPHKVTKPLPTRSPTRSVNINRRGSIDSESLNTDDGSANLAFLQAISKSRSPKRKSGDLNRNSLKLDISHKTPEAEAIASLMSLSSPHSLKPKESFHDLPRQRLSFGEGKRPKKLDVETESDTEYEGGTDDDGSGETVLAGKSDEGTAEESS</sequence>
<evidence type="ECO:0000256" key="1">
    <source>
        <dbReference type="ARBA" id="ARBA00004123"/>
    </source>
</evidence>
<feature type="compositionally biased region" description="Polar residues" evidence="9">
    <location>
        <begin position="215"/>
        <end position="237"/>
    </location>
</feature>
<feature type="region of interest" description="Disordered" evidence="9">
    <location>
        <begin position="289"/>
        <end position="355"/>
    </location>
</feature>
<keyword evidence="4" id="KW-0963">Cytoplasm</keyword>
<keyword evidence="6" id="KW-0805">Transcription regulation</keyword>
<dbReference type="OrthoDB" id="2359117at2759"/>
<evidence type="ECO:0000256" key="9">
    <source>
        <dbReference type="SAM" id="MobiDB-lite"/>
    </source>
</evidence>
<feature type="compositionally biased region" description="Basic and acidic residues" evidence="9">
    <location>
        <begin position="1"/>
        <end position="20"/>
    </location>
</feature>
<comment type="similarity">
    <text evidence="3">Belongs to the WHI5/NRM1 family.</text>
</comment>
<dbReference type="Proteomes" id="UP000769528">
    <property type="component" value="Unassembled WGS sequence"/>
</dbReference>
<evidence type="ECO:0000256" key="7">
    <source>
        <dbReference type="ARBA" id="ARBA00023163"/>
    </source>
</evidence>
<feature type="region of interest" description="Disordered" evidence="9">
    <location>
        <begin position="1"/>
        <end position="83"/>
    </location>
</feature>
<reference evidence="10" key="2">
    <citation type="submission" date="2021-01" db="EMBL/GenBank/DDBJ databases">
        <authorList>
            <person name="Schikora-Tamarit M.A."/>
        </authorList>
    </citation>
    <scope>NUCLEOTIDE SEQUENCE</scope>
    <source>
        <strain evidence="10">CBS6341</strain>
    </source>
</reference>
<dbReference type="GO" id="GO:0005737">
    <property type="term" value="C:cytoplasm"/>
    <property type="evidence" value="ECO:0007669"/>
    <property type="project" value="UniProtKB-SubCell"/>
</dbReference>
<keyword evidence="7" id="KW-0804">Transcription</keyword>
<gene>
    <name evidence="10" type="ORF">WICMUC_003435</name>
</gene>
<reference evidence="10" key="1">
    <citation type="journal article" date="2021" name="Open Biol.">
        <title>Shared evolutionary footprints suggest mitochondrial oxidative damage underlies multiple complex I losses in fungi.</title>
        <authorList>
            <person name="Schikora-Tamarit M.A."/>
            <person name="Marcet-Houben M."/>
            <person name="Nosek J."/>
            <person name="Gabaldon T."/>
        </authorList>
    </citation>
    <scope>NUCLEOTIDE SEQUENCE</scope>
    <source>
        <strain evidence="10">CBS6341</strain>
    </source>
</reference>
<feature type="compositionally biased region" description="Polar residues" evidence="9">
    <location>
        <begin position="64"/>
        <end position="83"/>
    </location>
</feature>
<feature type="compositionally biased region" description="Polar residues" evidence="9">
    <location>
        <begin position="183"/>
        <end position="202"/>
    </location>
</feature>
<feature type="region of interest" description="Disordered" evidence="9">
    <location>
        <begin position="179"/>
        <end position="237"/>
    </location>
</feature>
<evidence type="ECO:0000256" key="5">
    <source>
        <dbReference type="ARBA" id="ARBA00022491"/>
    </source>
</evidence>
<protein>
    <submittedName>
        <fullName evidence="10">Uncharacterized protein</fullName>
    </submittedName>
</protein>
<evidence type="ECO:0000256" key="4">
    <source>
        <dbReference type="ARBA" id="ARBA00022490"/>
    </source>
</evidence>
<evidence type="ECO:0000313" key="10">
    <source>
        <dbReference type="EMBL" id="KAH3674193.1"/>
    </source>
</evidence>
<keyword evidence="8" id="KW-0539">Nucleus</keyword>
<evidence type="ECO:0000256" key="8">
    <source>
        <dbReference type="ARBA" id="ARBA00023242"/>
    </source>
</evidence>
<keyword evidence="11" id="KW-1185">Reference proteome</keyword>
<dbReference type="GO" id="GO:0005634">
    <property type="term" value="C:nucleus"/>
    <property type="evidence" value="ECO:0007669"/>
    <property type="project" value="UniProtKB-SubCell"/>
</dbReference>
<comment type="subcellular location">
    <subcellularLocation>
        <location evidence="2">Cytoplasm</location>
    </subcellularLocation>
    <subcellularLocation>
        <location evidence="1">Nucleus</location>
    </subcellularLocation>
</comment>
<feature type="compositionally biased region" description="Basic and acidic residues" evidence="9">
    <location>
        <begin position="294"/>
        <end position="304"/>
    </location>
</feature>
<organism evidence="10 11">
    <name type="scientific">Wickerhamomyces mucosus</name>
    <dbReference type="NCBI Taxonomy" id="1378264"/>
    <lineage>
        <taxon>Eukaryota</taxon>
        <taxon>Fungi</taxon>
        <taxon>Dikarya</taxon>
        <taxon>Ascomycota</taxon>
        <taxon>Saccharomycotina</taxon>
        <taxon>Saccharomycetes</taxon>
        <taxon>Phaffomycetales</taxon>
        <taxon>Wickerhamomycetaceae</taxon>
        <taxon>Wickerhamomyces</taxon>
    </lineage>
</organism>
<dbReference type="AlphaFoldDB" id="A0A9P8TC95"/>
<name>A0A9P8TC95_9ASCO</name>
<dbReference type="EMBL" id="JAEUBF010000905">
    <property type="protein sequence ID" value="KAH3674193.1"/>
    <property type="molecule type" value="Genomic_DNA"/>
</dbReference>
<dbReference type="Pfam" id="PF08528">
    <property type="entry name" value="Whi5"/>
    <property type="match status" value="1"/>
</dbReference>
<evidence type="ECO:0000313" key="11">
    <source>
        <dbReference type="Proteomes" id="UP000769528"/>
    </source>
</evidence>
<dbReference type="InterPro" id="IPR013734">
    <property type="entry name" value="TF_Nrm1/Whi5"/>
</dbReference>
<evidence type="ECO:0000256" key="6">
    <source>
        <dbReference type="ARBA" id="ARBA00023015"/>
    </source>
</evidence>
<feature type="compositionally biased region" description="Polar residues" evidence="9">
    <location>
        <begin position="43"/>
        <end position="57"/>
    </location>
</feature>
<proteinExistence type="inferred from homology"/>
<feature type="compositionally biased region" description="Basic and acidic residues" evidence="9">
    <location>
        <begin position="311"/>
        <end position="320"/>
    </location>
</feature>
<keyword evidence="5" id="KW-0678">Repressor</keyword>
<evidence type="ECO:0000256" key="3">
    <source>
        <dbReference type="ARBA" id="ARBA00006922"/>
    </source>
</evidence>
<evidence type="ECO:0000256" key="2">
    <source>
        <dbReference type="ARBA" id="ARBA00004496"/>
    </source>
</evidence>